<evidence type="ECO:0000313" key="3">
    <source>
        <dbReference type="Proteomes" id="UP000805085"/>
    </source>
</evidence>
<name>A0ABX2E9B4_9FLAO</name>
<organism evidence="2 3">
    <name type="scientific">Winogradskyella litoriviva</name>
    <dbReference type="NCBI Taxonomy" id="1220182"/>
    <lineage>
        <taxon>Bacteria</taxon>
        <taxon>Pseudomonadati</taxon>
        <taxon>Bacteroidota</taxon>
        <taxon>Flavobacteriia</taxon>
        <taxon>Flavobacteriales</taxon>
        <taxon>Flavobacteriaceae</taxon>
        <taxon>Winogradskyella</taxon>
    </lineage>
</organism>
<dbReference type="Pfam" id="PF14302">
    <property type="entry name" value="DUF4377"/>
    <property type="match status" value="1"/>
</dbReference>
<reference evidence="2 3" key="1">
    <citation type="journal article" date="2015" name="Int. J. Syst. Evol. Microbiol.">
        <title>Winogradskyella litoriviva sp. nov., isolated from coastal seawater.</title>
        <authorList>
            <person name="Nedashkovskaya O.I."/>
            <person name="Kukhlevskiy A.D."/>
            <person name="Zhukova N.V."/>
            <person name="Kim S.J."/>
            <person name="Rhee S.K."/>
            <person name="Mikhailov V.V."/>
        </authorList>
    </citation>
    <scope>NUCLEOTIDE SEQUENCE [LARGE SCALE GENOMIC DNA]</scope>
    <source>
        <strain evidence="2 3">KMM6491</strain>
    </source>
</reference>
<keyword evidence="3" id="KW-1185">Reference proteome</keyword>
<gene>
    <name evidence="2" type="ORF">HNV10_17090</name>
</gene>
<evidence type="ECO:0000259" key="1">
    <source>
        <dbReference type="Pfam" id="PF14302"/>
    </source>
</evidence>
<dbReference type="PROSITE" id="PS51257">
    <property type="entry name" value="PROKAR_LIPOPROTEIN"/>
    <property type="match status" value="1"/>
</dbReference>
<dbReference type="RefSeq" id="WP_173302679.1">
    <property type="nucleotide sequence ID" value="NZ_JABRWQ010000030.1"/>
</dbReference>
<sequence length="181" mass="20545">MKTQILLLIIVGFLFSCSHNDSENEIQTIDMRINHYQNTGIGEGLFLTLLVQENNNIGSNNWTKFYNSIEGFDYQAGHIYNIKVKVEQIDNPPADGSSLKYTLQEIMSTEEVNYETSFDIDLKIGGQSFITTTSGYEILNQIEIDCNNLCDELASQLQNQDFVIGTFNRLDINEIKLIGLE</sequence>
<dbReference type="EMBL" id="JABRWQ010000030">
    <property type="protein sequence ID" value="NRD24969.1"/>
    <property type="molecule type" value="Genomic_DNA"/>
</dbReference>
<feature type="domain" description="DUF4377" evidence="1">
    <location>
        <begin position="42"/>
        <end position="108"/>
    </location>
</feature>
<comment type="caution">
    <text evidence="2">The sequence shown here is derived from an EMBL/GenBank/DDBJ whole genome shotgun (WGS) entry which is preliminary data.</text>
</comment>
<proteinExistence type="predicted"/>
<evidence type="ECO:0000313" key="2">
    <source>
        <dbReference type="EMBL" id="NRD24969.1"/>
    </source>
</evidence>
<dbReference type="InterPro" id="IPR025485">
    <property type="entry name" value="DUF4377"/>
</dbReference>
<protein>
    <submittedName>
        <fullName evidence="2">DUF4377 domain-containing protein</fullName>
    </submittedName>
</protein>
<accession>A0ABX2E9B4</accession>
<dbReference type="Proteomes" id="UP000805085">
    <property type="component" value="Unassembled WGS sequence"/>
</dbReference>